<evidence type="ECO:0000256" key="6">
    <source>
        <dbReference type="ARBA" id="ARBA00022729"/>
    </source>
</evidence>
<evidence type="ECO:0000313" key="8">
    <source>
        <dbReference type="EMBL" id="GCL66316.1"/>
    </source>
</evidence>
<dbReference type="AlphaFoldDB" id="A0A480AZG6"/>
<protein>
    <recommendedName>
        <fullName evidence="4">sn-glycerol-3-phosphate-binding periplasmic protein UgpB</fullName>
    </recommendedName>
</protein>
<proteinExistence type="inferred from homology"/>
<evidence type="ECO:0000256" key="2">
    <source>
        <dbReference type="ARBA" id="ARBA00008520"/>
    </source>
</evidence>
<evidence type="ECO:0000256" key="7">
    <source>
        <dbReference type="SAM" id="SignalP"/>
    </source>
</evidence>
<name>A0A480AZG6_9BURK</name>
<accession>A0A480AZG6</accession>
<dbReference type="CDD" id="cd13585">
    <property type="entry name" value="PBP2_TMBP_like"/>
    <property type="match status" value="1"/>
</dbReference>
<keyword evidence="6 7" id="KW-0732">Signal</keyword>
<dbReference type="EMBL" id="BJCL01000033">
    <property type="protein sequence ID" value="GCL66316.1"/>
    <property type="molecule type" value="Genomic_DNA"/>
</dbReference>
<dbReference type="Pfam" id="PF13416">
    <property type="entry name" value="SBP_bac_8"/>
    <property type="match status" value="1"/>
</dbReference>
<dbReference type="GO" id="GO:0042597">
    <property type="term" value="C:periplasmic space"/>
    <property type="evidence" value="ECO:0007669"/>
    <property type="project" value="UniProtKB-SubCell"/>
</dbReference>
<dbReference type="OrthoDB" id="4393730at2"/>
<dbReference type="Proteomes" id="UP000301751">
    <property type="component" value="Unassembled WGS sequence"/>
</dbReference>
<evidence type="ECO:0000256" key="4">
    <source>
        <dbReference type="ARBA" id="ARBA00017470"/>
    </source>
</evidence>
<dbReference type="PANTHER" id="PTHR43649:SF31">
    <property type="entry name" value="SN-GLYCEROL-3-PHOSPHATE-BINDING PERIPLASMIC PROTEIN UGPB"/>
    <property type="match status" value="1"/>
</dbReference>
<evidence type="ECO:0000256" key="5">
    <source>
        <dbReference type="ARBA" id="ARBA00022448"/>
    </source>
</evidence>
<comment type="caution">
    <text evidence="8">The sequence shown here is derived from an EMBL/GenBank/DDBJ whole genome shotgun (WGS) entry which is preliminary data.</text>
</comment>
<evidence type="ECO:0000313" key="9">
    <source>
        <dbReference type="Proteomes" id="UP000301751"/>
    </source>
</evidence>
<keyword evidence="9" id="KW-1185">Reference proteome</keyword>
<gene>
    <name evidence="8" type="ORF">AQPW35_53970</name>
</gene>
<evidence type="ECO:0000256" key="1">
    <source>
        <dbReference type="ARBA" id="ARBA00004418"/>
    </source>
</evidence>
<dbReference type="InterPro" id="IPR006059">
    <property type="entry name" value="SBP"/>
</dbReference>
<comment type="similarity">
    <text evidence="2">Belongs to the bacterial solute-binding protein 1 family.</text>
</comment>
<organism evidence="8 9">
    <name type="scientific">Pseudaquabacterium pictum</name>
    <dbReference type="NCBI Taxonomy" id="2315236"/>
    <lineage>
        <taxon>Bacteria</taxon>
        <taxon>Pseudomonadati</taxon>
        <taxon>Pseudomonadota</taxon>
        <taxon>Betaproteobacteria</taxon>
        <taxon>Burkholderiales</taxon>
        <taxon>Sphaerotilaceae</taxon>
        <taxon>Pseudaquabacterium</taxon>
    </lineage>
</organism>
<dbReference type="Gene3D" id="3.40.190.10">
    <property type="entry name" value="Periplasmic binding protein-like II"/>
    <property type="match status" value="1"/>
</dbReference>
<sequence>MAWLPRLLAAALLCIGTAAVTAGPPAVTLRYALWDANQRPLYQQCADDFQQQHPGIRIRIQQQGWDDYWTTLSTGLVAETAPDVFTNHLSKYPDLVANGQLVDLTPYIRRDQLDLARYEPGLAAPWARDGRQYGLPKDWDTVALLVNLDHARAQGVMLDELRTMRWNPQDGGSFGQVIARLTRDAAGRNALQPGFDKARVQVVGYQNPGPGGMSGQTEWAPFAVSNGFRHQARPWDAALRYDDPRLAATITWLAGLPAQGLSLAPQAVGKLGVETLFATGRVAMVPAGAWMLGHYARQLRMAYAWVPMPIGPNGQRASMRNGLADSIWIGSKHREAAWAWVRHLASPGCQGKLAAAGAVFPALAGLADQTLAVFRQRGVDASAFAEMARSQVFAPPIVENAAEIDQLIGNAIERVLLGRAAAGPALAAANAKARALAGN</sequence>
<feature type="signal peptide" evidence="7">
    <location>
        <begin position="1"/>
        <end position="22"/>
    </location>
</feature>
<dbReference type="InterPro" id="IPR050490">
    <property type="entry name" value="Bact_solute-bd_prot1"/>
</dbReference>
<reference evidence="9" key="1">
    <citation type="submission" date="2019-03" db="EMBL/GenBank/DDBJ databases">
        <title>Aquabacterium pictum sp.nov., the first bacteriochlorophyll a-containing freshwater bacterium in the genus Aquabacterium of the class Betaproteobacteria.</title>
        <authorList>
            <person name="Hirose S."/>
            <person name="Tank M."/>
            <person name="Hara E."/>
            <person name="Tamaki H."/>
            <person name="Takaichi S."/>
            <person name="Haruta S."/>
            <person name="Hanada S."/>
        </authorList>
    </citation>
    <scope>NUCLEOTIDE SEQUENCE [LARGE SCALE GENOMIC DNA]</scope>
    <source>
        <strain evidence="9">W35</strain>
    </source>
</reference>
<dbReference type="SUPFAM" id="SSF53850">
    <property type="entry name" value="Periplasmic binding protein-like II"/>
    <property type="match status" value="1"/>
</dbReference>
<comment type="subcellular location">
    <subcellularLocation>
        <location evidence="1">Periplasm</location>
    </subcellularLocation>
</comment>
<evidence type="ECO:0000256" key="3">
    <source>
        <dbReference type="ARBA" id="ARBA00011557"/>
    </source>
</evidence>
<comment type="subunit">
    <text evidence="3">The complex is composed of two ATP-binding proteins (UgpC), two transmembrane proteins (UgpA and UgpE) and a solute-binding protein (UgpB).</text>
</comment>
<feature type="chain" id="PRO_5019816054" description="sn-glycerol-3-phosphate-binding periplasmic protein UgpB" evidence="7">
    <location>
        <begin position="23"/>
        <end position="439"/>
    </location>
</feature>
<dbReference type="RefSeq" id="WP_137736016.1">
    <property type="nucleotide sequence ID" value="NZ_BJCL01000033.1"/>
</dbReference>
<keyword evidence="5" id="KW-0813">Transport</keyword>
<dbReference type="PANTHER" id="PTHR43649">
    <property type="entry name" value="ARABINOSE-BINDING PROTEIN-RELATED"/>
    <property type="match status" value="1"/>
</dbReference>